<dbReference type="RefSeq" id="WP_073626348.1">
    <property type="nucleotide sequence ID" value="NZ_FRXO01000002.1"/>
</dbReference>
<evidence type="ECO:0000313" key="3">
    <source>
        <dbReference type="Proteomes" id="UP000186406"/>
    </source>
</evidence>
<protein>
    <submittedName>
        <fullName evidence="2">NADH-FMN oxidoreductase RutF, flavin reductase (DIM6/NTAB) family</fullName>
    </submittedName>
</protein>
<dbReference type="Proteomes" id="UP000186406">
    <property type="component" value="Unassembled WGS sequence"/>
</dbReference>
<dbReference type="InterPro" id="IPR002563">
    <property type="entry name" value="Flavin_Rdtase-like_dom"/>
</dbReference>
<organism evidence="2 3">
    <name type="scientific">Pseudoxanthobacter soli DSM 19599</name>
    <dbReference type="NCBI Taxonomy" id="1123029"/>
    <lineage>
        <taxon>Bacteria</taxon>
        <taxon>Pseudomonadati</taxon>
        <taxon>Pseudomonadota</taxon>
        <taxon>Alphaproteobacteria</taxon>
        <taxon>Hyphomicrobiales</taxon>
        <taxon>Segnochrobactraceae</taxon>
        <taxon>Pseudoxanthobacter</taxon>
    </lineage>
</organism>
<proteinExistence type="predicted"/>
<dbReference type="PANTHER" id="PTHR43812:SF2">
    <property type="entry name" value="FLAVIN REDUCTASE LIKE DOMAIN-CONTAINING PROTEIN"/>
    <property type="match status" value="1"/>
</dbReference>
<keyword evidence="3" id="KW-1185">Reference proteome</keyword>
<dbReference type="OrthoDB" id="9783347at2"/>
<dbReference type="PANTHER" id="PTHR43812">
    <property type="entry name" value="BLR2425 PROTEIN"/>
    <property type="match status" value="1"/>
</dbReference>
<evidence type="ECO:0000259" key="1">
    <source>
        <dbReference type="SMART" id="SM00903"/>
    </source>
</evidence>
<dbReference type="Pfam" id="PF01613">
    <property type="entry name" value="Flavin_Reduct"/>
    <property type="match status" value="1"/>
</dbReference>
<sequence length="207" mass="22147">MYYDAIRNDHGLPHDPFKALVAPRPIGWISTVDRQGRPNLAPYSFFNAVCERPHMVMVSSSGHKHTIANIEATGEFVCNVATYGLREAMNLTSAPLQEGQSEFAFAGLTPVPSVAVAPPRVGEAPAALECRLLKTVPLTDLDGRAVDQYMAIGIVVGIHIDDGALVDGLFDTARIQPLARLGYFDFAAANAGALFTMRRPRGGGNGA</sequence>
<dbReference type="SUPFAM" id="SSF50475">
    <property type="entry name" value="FMN-binding split barrel"/>
    <property type="match status" value="1"/>
</dbReference>
<dbReference type="EMBL" id="FRXO01000002">
    <property type="protein sequence ID" value="SHO62498.1"/>
    <property type="molecule type" value="Genomic_DNA"/>
</dbReference>
<feature type="domain" description="Flavin reductase like" evidence="1">
    <location>
        <begin position="19"/>
        <end position="172"/>
    </location>
</feature>
<name>A0A1M7ZC73_9HYPH</name>
<dbReference type="AlphaFoldDB" id="A0A1M7ZC73"/>
<dbReference type="GO" id="GO:0016646">
    <property type="term" value="F:oxidoreductase activity, acting on the CH-NH group of donors, NAD or NADP as acceptor"/>
    <property type="evidence" value="ECO:0007669"/>
    <property type="project" value="UniProtKB-ARBA"/>
</dbReference>
<accession>A0A1M7ZC73</accession>
<evidence type="ECO:0000313" key="2">
    <source>
        <dbReference type="EMBL" id="SHO62498.1"/>
    </source>
</evidence>
<dbReference type="GO" id="GO:0010181">
    <property type="term" value="F:FMN binding"/>
    <property type="evidence" value="ECO:0007669"/>
    <property type="project" value="InterPro"/>
</dbReference>
<gene>
    <name evidence="2" type="ORF">SAMN02745172_01065</name>
</gene>
<dbReference type="Gene3D" id="2.30.110.10">
    <property type="entry name" value="Electron Transport, Fmn-binding Protein, Chain A"/>
    <property type="match status" value="1"/>
</dbReference>
<dbReference type="InterPro" id="IPR012349">
    <property type="entry name" value="Split_barrel_FMN-bd"/>
</dbReference>
<dbReference type="SMART" id="SM00903">
    <property type="entry name" value="Flavin_Reduct"/>
    <property type="match status" value="1"/>
</dbReference>
<reference evidence="2 3" key="1">
    <citation type="submission" date="2016-12" db="EMBL/GenBank/DDBJ databases">
        <authorList>
            <person name="Song W.-J."/>
            <person name="Kurnit D.M."/>
        </authorList>
    </citation>
    <scope>NUCLEOTIDE SEQUENCE [LARGE SCALE GENOMIC DNA]</scope>
    <source>
        <strain evidence="2 3">DSM 19599</strain>
    </source>
</reference>